<keyword evidence="7" id="KW-0315">Glutamine amidotransferase</keyword>
<evidence type="ECO:0000256" key="3">
    <source>
        <dbReference type="ARBA" id="ARBA00005970"/>
    </source>
</evidence>
<dbReference type="SUPFAM" id="SSF52317">
    <property type="entry name" value="Class I glutamine amidotransferase-like"/>
    <property type="match status" value="1"/>
</dbReference>
<feature type="domain" description="Glutamine amidotransferase" evidence="10">
    <location>
        <begin position="4"/>
        <end position="189"/>
    </location>
</feature>
<comment type="catalytic activity">
    <reaction evidence="1">
        <text>chorismate + L-glutamine = 4-amino-4-deoxychorismate + L-glutamate</text>
        <dbReference type="Rhea" id="RHEA:11672"/>
        <dbReference type="ChEBI" id="CHEBI:29748"/>
        <dbReference type="ChEBI" id="CHEBI:29985"/>
        <dbReference type="ChEBI" id="CHEBI:58359"/>
        <dbReference type="ChEBI" id="CHEBI:58406"/>
        <dbReference type="EC" id="2.6.1.85"/>
    </reaction>
</comment>
<dbReference type="InterPro" id="IPR019999">
    <property type="entry name" value="Anth_synth_I-like"/>
</dbReference>
<keyword evidence="5" id="KW-0808">Transferase</keyword>
<dbReference type="PRINTS" id="PR00097">
    <property type="entry name" value="ANTSNTHASEII"/>
</dbReference>
<evidence type="ECO:0000256" key="4">
    <source>
        <dbReference type="ARBA" id="ARBA00013139"/>
    </source>
</evidence>
<dbReference type="GO" id="GO:0000162">
    <property type="term" value="P:L-tryptophan biosynthetic process"/>
    <property type="evidence" value="ECO:0007669"/>
    <property type="project" value="TreeGrafter"/>
</dbReference>
<evidence type="ECO:0000256" key="5">
    <source>
        <dbReference type="ARBA" id="ARBA00022679"/>
    </source>
</evidence>
<dbReference type="Pfam" id="PF00425">
    <property type="entry name" value="Chorismate_bind"/>
    <property type="match status" value="1"/>
</dbReference>
<dbReference type="OrthoDB" id="64220at2759"/>
<dbReference type="GO" id="GO:0008153">
    <property type="term" value="P:4-aminobenzoate biosynthetic process"/>
    <property type="evidence" value="ECO:0007669"/>
    <property type="project" value="TreeGrafter"/>
</dbReference>
<accession>A0A642VB64</accession>
<dbReference type="VEuPathDB" id="FungiDB:TRICI_002688"/>
<dbReference type="GO" id="GO:0005737">
    <property type="term" value="C:cytoplasm"/>
    <property type="evidence" value="ECO:0007669"/>
    <property type="project" value="TreeGrafter"/>
</dbReference>
<dbReference type="InterPro" id="IPR006221">
    <property type="entry name" value="TrpG/PapA_dom"/>
</dbReference>
<reference evidence="13" key="1">
    <citation type="journal article" date="2019" name="G3 (Bethesda)">
        <title>Genome Assemblies of Two Rare Opportunistic Yeast Pathogens: Diutina rugosa (syn. Candida rugosa) and Trichomonascus ciferrii (syn. Candida ciferrii).</title>
        <authorList>
            <person name="Mixao V."/>
            <person name="Saus E."/>
            <person name="Hansen A.P."/>
            <person name="Lass-Florl C."/>
            <person name="Gabaldon T."/>
        </authorList>
    </citation>
    <scope>NUCLEOTIDE SEQUENCE</scope>
    <source>
        <strain evidence="13">CBS 4856</strain>
    </source>
</reference>
<dbReference type="PRINTS" id="PR00099">
    <property type="entry name" value="CPSGATASE"/>
</dbReference>
<dbReference type="Gene3D" id="3.60.120.10">
    <property type="entry name" value="Anthranilate synthase"/>
    <property type="match status" value="1"/>
</dbReference>
<evidence type="ECO:0000256" key="2">
    <source>
        <dbReference type="ARBA" id="ARBA00005009"/>
    </source>
</evidence>
<dbReference type="SUPFAM" id="SSF56322">
    <property type="entry name" value="ADC synthase"/>
    <property type="match status" value="1"/>
</dbReference>
<feature type="domain" description="Anthranilate synthase component I N-terminal" evidence="12">
    <location>
        <begin position="265"/>
        <end position="361"/>
    </location>
</feature>
<dbReference type="InterPro" id="IPR015890">
    <property type="entry name" value="Chorismate_C"/>
</dbReference>
<gene>
    <name evidence="13" type="ORF">TRICI_002688</name>
</gene>
<proteinExistence type="inferred from homology"/>
<keyword evidence="6" id="KW-0289">Folate biosynthesis</keyword>
<keyword evidence="14" id="KW-1185">Reference proteome</keyword>
<comment type="pathway">
    <text evidence="2">Cofactor biosynthesis; tetrahydrofolate biosynthesis; 4-aminobenzoate from chorismate: step 1/2.</text>
</comment>
<dbReference type="PANTHER" id="PTHR11236:SF18">
    <property type="entry name" value="AMINODEOXYCHORISMATE SYNTHASE"/>
    <property type="match status" value="1"/>
</dbReference>
<protein>
    <recommendedName>
        <fullName evidence="4">aminodeoxychorismate synthase</fullName>
        <ecNumber evidence="4">2.6.1.85</ecNumber>
    </recommendedName>
    <alternativeName>
        <fullName evidence="8">Para-aminobenzoate synthase</fullName>
    </alternativeName>
    <alternativeName>
        <fullName evidence="9">p-aminobenzoic acid synthase</fullName>
    </alternativeName>
</protein>
<dbReference type="UniPathway" id="UPA00077">
    <property type="reaction ID" value="UER00149"/>
</dbReference>
<organism evidence="13 14">
    <name type="scientific">Trichomonascus ciferrii</name>
    <dbReference type="NCBI Taxonomy" id="44093"/>
    <lineage>
        <taxon>Eukaryota</taxon>
        <taxon>Fungi</taxon>
        <taxon>Dikarya</taxon>
        <taxon>Ascomycota</taxon>
        <taxon>Saccharomycotina</taxon>
        <taxon>Dipodascomycetes</taxon>
        <taxon>Dipodascales</taxon>
        <taxon>Trichomonascaceae</taxon>
        <taxon>Trichomonascus</taxon>
        <taxon>Trichomonascus ciferrii complex</taxon>
    </lineage>
</organism>
<comment type="similarity">
    <text evidence="3">In the C-terminal section; belongs to the anthranilate synthase component I family.</text>
</comment>
<dbReference type="InterPro" id="IPR017926">
    <property type="entry name" value="GATASE"/>
</dbReference>
<dbReference type="Gene3D" id="3.40.50.880">
    <property type="match status" value="1"/>
</dbReference>
<dbReference type="InterPro" id="IPR005801">
    <property type="entry name" value="ADC_synthase"/>
</dbReference>
<dbReference type="GO" id="GO:0046656">
    <property type="term" value="P:folic acid biosynthetic process"/>
    <property type="evidence" value="ECO:0007669"/>
    <property type="project" value="UniProtKB-KW"/>
</dbReference>
<dbReference type="GO" id="GO:0046820">
    <property type="term" value="F:4-amino-4-deoxychorismate synthase activity"/>
    <property type="evidence" value="ECO:0007669"/>
    <property type="project" value="UniProtKB-EC"/>
</dbReference>
<name>A0A642VB64_9ASCO</name>
<dbReference type="Pfam" id="PF04715">
    <property type="entry name" value="Anth_synt_I_N"/>
    <property type="match status" value="1"/>
</dbReference>
<evidence type="ECO:0000256" key="7">
    <source>
        <dbReference type="ARBA" id="ARBA00022962"/>
    </source>
</evidence>
<dbReference type="EMBL" id="SWFS01000181">
    <property type="protein sequence ID" value="KAA8915193.1"/>
    <property type="molecule type" value="Genomic_DNA"/>
</dbReference>
<comment type="caution">
    <text evidence="13">The sequence shown here is derived from an EMBL/GenBank/DDBJ whole genome shotgun (WGS) entry which is preliminary data.</text>
</comment>
<evidence type="ECO:0000256" key="1">
    <source>
        <dbReference type="ARBA" id="ARBA00001000"/>
    </source>
</evidence>
<dbReference type="Pfam" id="PF00117">
    <property type="entry name" value="GATase"/>
    <property type="match status" value="1"/>
</dbReference>
<evidence type="ECO:0000259" key="10">
    <source>
        <dbReference type="Pfam" id="PF00117"/>
    </source>
</evidence>
<evidence type="ECO:0000259" key="11">
    <source>
        <dbReference type="Pfam" id="PF00425"/>
    </source>
</evidence>
<dbReference type="Proteomes" id="UP000761534">
    <property type="component" value="Unassembled WGS sequence"/>
</dbReference>
<dbReference type="AlphaFoldDB" id="A0A642VB64"/>
<evidence type="ECO:0000259" key="12">
    <source>
        <dbReference type="Pfam" id="PF04715"/>
    </source>
</evidence>
<dbReference type="NCBIfam" id="TIGR00566">
    <property type="entry name" value="trpG_papA"/>
    <property type="match status" value="1"/>
</dbReference>
<evidence type="ECO:0000313" key="13">
    <source>
        <dbReference type="EMBL" id="KAA8915193.1"/>
    </source>
</evidence>
<dbReference type="CDD" id="cd01743">
    <property type="entry name" value="GATase1_Anthranilate_Synthase"/>
    <property type="match status" value="1"/>
</dbReference>
<evidence type="ECO:0000256" key="6">
    <source>
        <dbReference type="ARBA" id="ARBA00022909"/>
    </source>
</evidence>
<dbReference type="PROSITE" id="PS51273">
    <property type="entry name" value="GATASE_TYPE_1"/>
    <property type="match status" value="1"/>
</dbReference>
<evidence type="ECO:0000256" key="9">
    <source>
        <dbReference type="ARBA" id="ARBA00031904"/>
    </source>
</evidence>
<dbReference type="EC" id="2.6.1.85" evidence="4"/>
<dbReference type="PRINTS" id="PR00096">
    <property type="entry name" value="GATASE"/>
</dbReference>
<dbReference type="GO" id="GO:0046654">
    <property type="term" value="P:tetrahydrofolate biosynthetic process"/>
    <property type="evidence" value="ECO:0007669"/>
    <property type="project" value="UniProtKB-UniPathway"/>
</dbReference>
<dbReference type="InterPro" id="IPR029062">
    <property type="entry name" value="Class_I_gatase-like"/>
</dbReference>
<dbReference type="PANTHER" id="PTHR11236">
    <property type="entry name" value="AMINOBENZOATE/ANTHRANILATE SYNTHASE"/>
    <property type="match status" value="1"/>
</dbReference>
<evidence type="ECO:0000256" key="8">
    <source>
        <dbReference type="ARBA" id="ARBA00031329"/>
    </source>
</evidence>
<sequence length="704" mass="79472">MAILLIDSYDSFTFNLATQLERVTERTVVTVRNDGLGLDELKGAIGLFEAVVIGPGPGSPERASDIGIIPELWKLDVPVFGVCLGFQSLVLATGGEIKRLRLPMHGQPSRIAHEQESIFQGVDKGFEAIRYHSLYADEQEYGSIIPLAWSEDDHVLMAGRHPHKPYFGVQYHPESVCSQNGDAVLYNFWLLAQEYNENEQMELVRDEVRLLRFVEQYSIKPRPLVRNSRRKPSTCPPPVHCEELSFTQDASKLSVSICELVKKELGYDYTLLNSAKEPGRWSIIGMLVRGQTPVIYTHGNTLYVGAHAQEFTPPTEVELSDERTVWEYLAEYMEPKITLHKSDPLDLPFIGGLVGYVSYEQDVSMADIDKTILIDSSHNRIFIVSINADNGETFVSETSDLISDLLLKPVIDPLTDVPESCKDIFSQPPHYDLPSKEAYLDKIRSCQEYLKSGDSYELCLTAQTKITLQDDLDPWLLYKMLLKNNPAPYSCFMDRGFEATLVGSSPERFMSWNRQGTCEFRPIKGTVKKTPDMTRERAEALLNTTKERGENLMIVDLIRHDLNQLLNNVRVDKLMTVEEYHTVYQLVSVIKGELPHQDYLGIDLLDHSFPPGSMTGAPKKRSVELLRSLEDVPRGVYSGVCGYWSVTDQGDWSVIIRSMFKNRGDEGNVWRIGAGGAITILSDPQAEWDEMCTKLERPLAVFGK</sequence>
<feature type="domain" description="Chorismate-utilising enzyme C-terminal" evidence="11">
    <location>
        <begin position="436"/>
        <end position="694"/>
    </location>
</feature>
<evidence type="ECO:0000313" key="14">
    <source>
        <dbReference type="Proteomes" id="UP000761534"/>
    </source>
</evidence>
<dbReference type="InterPro" id="IPR006805">
    <property type="entry name" value="Anth_synth_I_N"/>
</dbReference>